<proteinExistence type="predicted"/>
<comment type="caution">
    <text evidence="3">The sequence shown here is derived from an EMBL/GenBank/DDBJ whole genome shotgun (WGS) entry which is preliminary data.</text>
</comment>
<gene>
    <name evidence="3" type="ORF">J3U88_33290</name>
</gene>
<feature type="region of interest" description="Disordered" evidence="1">
    <location>
        <begin position="732"/>
        <end position="772"/>
    </location>
</feature>
<feature type="region of interest" description="Disordered" evidence="1">
    <location>
        <begin position="510"/>
        <end position="558"/>
    </location>
</feature>
<dbReference type="Proteomes" id="UP000664417">
    <property type="component" value="Unassembled WGS sequence"/>
</dbReference>
<dbReference type="EMBL" id="JAFREP010000063">
    <property type="protein sequence ID" value="MBO1323389.1"/>
    <property type="molecule type" value="Genomic_DNA"/>
</dbReference>
<dbReference type="InterPro" id="IPR040677">
    <property type="entry name" value="LPD7"/>
</dbReference>
<dbReference type="AlphaFoldDB" id="A0A8J7QFW5"/>
<evidence type="ECO:0000256" key="1">
    <source>
        <dbReference type="SAM" id="MobiDB-lite"/>
    </source>
</evidence>
<organism evidence="3 4">
    <name type="scientific">Acanthopleuribacter pedis</name>
    <dbReference type="NCBI Taxonomy" id="442870"/>
    <lineage>
        <taxon>Bacteria</taxon>
        <taxon>Pseudomonadati</taxon>
        <taxon>Acidobacteriota</taxon>
        <taxon>Holophagae</taxon>
        <taxon>Acanthopleuribacterales</taxon>
        <taxon>Acanthopleuribacteraceae</taxon>
        <taxon>Acanthopleuribacter</taxon>
    </lineage>
</organism>
<evidence type="ECO:0000259" key="2">
    <source>
        <dbReference type="Pfam" id="PF18821"/>
    </source>
</evidence>
<sequence>MINEVFIEQKERVEPTSPDEIKAQVSKAHALFFQAMNKKYVTPLDAPLNGLGERREDAGVHYYQNSKQLFSMYADRYVAIKVKPAVTHRIMNMIADSKVKRVRVTGKKEWRFQVWLYGSLHGIQVQGYEPSQRDRQVLDFVRENENAIREVKVKGKENQTKASDPGAPSPEGAESQGRASAGPHQPGSEGRGPSQQKTQGSSKQPPGSERARHAGRRKQGPLPVSAMPAPKQTALFWDYLTRLRLADGDFYRDLTALAPQLPNDQVLKELRDLVPTHSETGTYARAVLQAVGTSAHAAYYQDLLTYAPPAPKEPGLLREPVIEHQKMMREKAKAASRGNLEKARSIQVDINHLEAEVFARSTKASLHVGEAMLNEGRPLQLSEFEQQVLDEQLDPERWSASVRGTKLLAETRNNPPIPVFGPPPEQPDPLLSRLAEWHGAATRKGSLAVEAGRQKAALWFQHQQNLIELEMLHVAGKQTEPAKVYTKVGEPLALMDAQRDWLQTMLTEAGQRAEREAPESGSPPKDQSQAPTAGAAEKTQKRERSDSTEDGASDPIQQKQQTALSDYILLPDPEQNAAAQAALQKLAALSNLPKGDSRRAEVFGDIVDQVAKLEQHNDRKLLLVLEDFFTEDMVDAYVQAKMAAKRRADHRQVQDMSPRELLETLAEQDPLSYGVIADTLKHQGAATLLSQRHQHLKDLPADLQMLGEALFARIEALPTAFTDGVLDAVATTDKTQKPNPSQESTAAPVSRPNGKTASNGPHPAAKDQPPTTTVGQIPVCVTLLGSANPKAIEAVRELVVVYGKELGKQKASFNAAMQQHLDNHRPNQRRLSDQLYQLICNHFDHVVPQLFENTDPEALREKLLQRFENKLKDINAQLATSGQATPSKELLRVKQSHQAWQARLAQGLPFVYRTKQAGQQPRMA</sequence>
<feature type="compositionally biased region" description="Polar residues" evidence="1">
    <location>
        <begin position="737"/>
        <end position="759"/>
    </location>
</feature>
<feature type="compositionally biased region" description="Basic and acidic residues" evidence="1">
    <location>
        <begin position="149"/>
        <end position="159"/>
    </location>
</feature>
<feature type="compositionally biased region" description="Basic and acidic residues" evidence="1">
    <location>
        <begin position="538"/>
        <end position="547"/>
    </location>
</feature>
<dbReference type="Pfam" id="PF18821">
    <property type="entry name" value="LPD7"/>
    <property type="match status" value="1"/>
</dbReference>
<evidence type="ECO:0000313" key="4">
    <source>
        <dbReference type="Proteomes" id="UP000664417"/>
    </source>
</evidence>
<reference evidence="3" key="1">
    <citation type="submission" date="2021-03" db="EMBL/GenBank/DDBJ databases">
        <authorList>
            <person name="Wang G."/>
        </authorList>
    </citation>
    <scope>NUCLEOTIDE SEQUENCE</scope>
    <source>
        <strain evidence="3">KCTC 12899</strain>
    </source>
</reference>
<accession>A0A8J7QFW5</accession>
<dbReference type="RefSeq" id="WP_207863542.1">
    <property type="nucleotide sequence ID" value="NZ_JAFREP010000063.1"/>
</dbReference>
<name>A0A8J7QFW5_9BACT</name>
<feature type="compositionally biased region" description="Polar residues" evidence="1">
    <location>
        <begin position="193"/>
        <end position="205"/>
    </location>
</feature>
<feature type="region of interest" description="Disordered" evidence="1">
    <location>
        <begin position="149"/>
        <end position="227"/>
    </location>
</feature>
<protein>
    <recommendedName>
        <fullName evidence="2">Large polyvalent protein-associated domain-containing protein</fullName>
    </recommendedName>
</protein>
<keyword evidence="4" id="KW-1185">Reference proteome</keyword>
<feature type="domain" description="Large polyvalent protein-associated" evidence="2">
    <location>
        <begin position="54"/>
        <end position="136"/>
    </location>
</feature>
<evidence type="ECO:0000313" key="3">
    <source>
        <dbReference type="EMBL" id="MBO1323389.1"/>
    </source>
</evidence>